<dbReference type="Pfam" id="PF03659">
    <property type="entry name" value="Glyco_hydro_71"/>
    <property type="match status" value="1"/>
</dbReference>
<name>A0A7D8YYT0_9HELO</name>
<comment type="caution">
    <text evidence="1">The sequence shown here is derived from an EMBL/GenBank/DDBJ whole genome shotgun (WGS) entry which is preliminary data.</text>
</comment>
<dbReference type="OrthoDB" id="3257981at2759"/>
<dbReference type="GO" id="GO:0051118">
    <property type="term" value="F:glucan endo-1,3-alpha-glucosidase activity"/>
    <property type="evidence" value="ECO:0007669"/>
    <property type="project" value="InterPro"/>
</dbReference>
<gene>
    <name evidence="1" type="ORF">LCER1_G001047</name>
</gene>
<feature type="non-terminal residue" evidence="1">
    <location>
        <position position="1"/>
    </location>
</feature>
<protein>
    <submittedName>
        <fullName evidence="1">Mutanase</fullName>
    </submittedName>
</protein>
<keyword evidence="2" id="KW-1185">Reference proteome</keyword>
<organism evidence="1 2">
    <name type="scientific">Lachnellula cervina</name>
    <dbReference type="NCBI Taxonomy" id="1316786"/>
    <lineage>
        <taxon>Eukaryota</taxon>
        <taxon>Fungi</taxon>
        <taxon>Dikarya</taxon>
        <taxon>Ascomycota</taxon>
        <taxon>Pezizomycotina</taxon>
        <taxon>Leotiomycetes</taxon>
        <taxon>Helotiales</taxon>
        <taxon>Lachnaceae</taxon>
        <taxon>Lachnellula</taxon>
    </lineage>
</organism>
<evidence type="ECO:0000313" key="2">
    <source>
        <dbReference type="Proteomes" id="UP000481288"/>
    </source>
</evidence>
<dbReference type="AlphaFoldDB" id="A0A7D8YYT0"/>
<evidence type="ECO:0000313" key="1">
    <source>
        <dbReference type="EMBL" id="TVY58841.1"/>
    </source>
</evidence>
<dbReference type="EMBL" id="QGMG01000024">
    <property type="protein sequence ID" value="TVY58841.1"/>
    <property type="molecule type" value="Genomic_DNA"/>
</dbReference>
<proteinExistence type="predicted"/>
<dbReference type="CDD" id="cd11577">
    <property type="entry name" value="GH71"/>
    <property type="match status" value="1"/>
</dbReference>
<dbReference type="InterPro" id="IPR005197">
    <property type="entry name" value="Glyco_hydro_71"/>
</dbReference>
<reference evidence="1 2" key="1">
    <citation type="submission" date="2018-05" db="EMBL/GenBank/DDBJ databases">
        <title>Whole genome sequencing for identification of molecular markers to develop diagnostic detection tools for the regulated plant pathogen Lachnellula willkommii.</title>
        <authorList>
            <person name="Giroux E."/>
            <person name="Bilodeau G."/>
        </authorList>
    </citation>
    <scope>NUCLEOTIDE SEQUENCE [LARGE SCALE GENOMIC DNA]</scope>
    <source>
        <strain evidence="1 2">CBS 625.97</strain>
    </source>
</reference>
<sequence>QSSASVIPAMRTSTFLPLFSVAASFFNVIDAKAVFAHYLVQPLFSVFCYRYANIMVPQVGSVTDAHALQDINDAIAMGLDAFALNVADPSASYVAPALSSLFSHAKDRGFKLFLSMDLYAKGGGALSDYDYILNDYATAGAWFAGPNGKPLVSTFSAADFTAADFQTWRASNDVYFMPDFDGTTGYYDAADSWWSYWGGVVDGLFSWESTWPNVGATNDGDVTLDRTVSAGAVAHDKTYMIGLSLLQYKDAYSTNIYRRGELNIAKRMENILKMDPAPLYVEIQTWGHYIGNLWTESNGDAQPAVYATQRGASHTGIQPLLTQFINAFKTSKTSFPASTNPVGAIWYKTILQSTTCPDNSLGGFYSAPSGASVGSDTISWAVVLPANGASYSIQFVSNGAVAGKSVAGKAGYQYGSVALTANQQFMKIVDAAGTVQYSTGLGRCVSATCWDDIYNYNPQVLGLEQGDHSGVGCWQMTQQAKAANGATDGPFYPSGI</sequence>
<dbReference type="Proteomes" id="UP000481288">
    <property type="component" value="Unassembled WGS sequence"/>
</dbReference>
<accession>A0A7D8YYT0</accession>
<dbReference type="Gene3D" id="3.20.20.80">
    <property type="entry name" value="Glycosidases"/>
    <property type="match status" value="1"/>
</dbReference>